<dbReference type="InterPro" id="IPR005119">
    <property type="entry name" value="LysR_subst-bd"/>
</dbReference>
<evidence type="ECO:0000256" key="1">
    <source>
        <dbReference type="ARBA" id="ARBA00009437"/>
    </source>
</evidence>
<evidence type="ECO:0000313" key="4">
    <source>
        <dbReference type="Proteomes" id="UP001279642"/>
    </source>
</evidence>
<dbReference type="InterPro" id="IPR058163">
    <property type="entry name" value="LysR-type_TF_proteobact-type"/>
</dbReference>
<dbReference type="EMBL" id="JAXCLW010000001">
    <property type="protein sequence ID" value="MDY0882430.1"/>
    <property type="molecule type" value="Genomic_DNA"/>
</dbReference>
<dbReference type="Pfam" id="PF03466">
    <property type="entry name" value="LysR_substrate"/>
    <property type="match status" value="1"/>
</dbReference>
<evidence type="ECO:0000313" key="3">
    <source>
        <dbReference type="EMBL" id="MDY0882430.1"/>
    </source>
</evidence>
<dbReference type="SUPFAM" id="SSF53850">
    <property type="entry name" value="Periplasmic binding protein-like II"/>
    <property type="match status" value="1"/>
</dbReference>
<keyword evidence="4" id="KW-1185">Reference proteome</keyword>
<name>A0ABU5E7W3_9PROT</name>
<dbReference type="PANTHER" id="PTHR30537:SF5">
    <property type="entry name" value="HTH-TYPE TRANSCRIPTIONAL ACTIVATOR TTDR-RELATED"/>
    <property type="match status" value="1"/>
</dbReference>
<organism evidence="3 4">
    <name type="scientific">Dongia soli</name>
    <dbReference type="NCBI Taxonomy" id="600628"/>
    <lineage>
        <taxon>Bacteria</taxon>
        <taxon>Pseudomonadati</taxon>
        <taxon>Pseudomonadota</taxon>
        <taxon>Alphaproteobacteria</taxon>
        <taxon>Rhodospirillales</taxon>
        <taxon>Dongiaceae</taxon>
        <taxon>Dongia</taxon>
    </lineage>
</organism>
<protein>
    <submittedName>
        <fullName evidence="3">Substrate binding domain-containing protein</fullName>
    </submittedName>
</protein>
<proteinExistence type="inferred from homology"/>
<gene>
    <name evidence="3" type="ORF">SMD27_06225</name>
</gene>
<reference evidence="3 4" key="1">
    <citation type="journal article" date="2016" name="Antonie Van Leeuwenhoek">
        <title>Dongia soli sp. nov., isolated from soil from Dokdo, Korea.</title>
        <authorList>
            <person name="Kim D.U."/>
            <person name="Lee H."/>
            <person name="Kim H."/>
            <person name="Kim S.G."/>
            <person name="Ka J.O."/>
        </authorList>
    </citation>
    <scope>NUCLEOTIDE SEQUENCE [LARGE SCALE GENOMIC DNA]</scope>
    <source>
        <strain evidence="3 4">D78</strain>
    </source>
</reference>
<dbReference type="Gene3D" id="3.40.190.10">
    <property type="entry name" value="Periplasmic binding protein-like II"/>
    <property type="match status" value="2"/>
</dbReference>
<evidence type="ECO:0000259" key="2">
    <source>
        <dbReference type="Pfam" id="PF03466"/>
    </source>
</evidence>
<comment type="caution">
    <text evidence="3">The sequence shown here is derived from an EMBL/GenBank/DDBJ whole genome shotgun (WGS) entry which is preliminary data.</text>
</comment>
<feature type="domain" description="LysR substrate-binding" evidence="2">
    <location>
        <begin position="2"/>
        <end position="150"/>
    </location>
</feature>
<dbReference type="CDD" id="cd08422">
    <property type="entry name" value="PBP2_CrgA_like"/>
    <property type="match status" value="1"/>
</dbReference>
<accession>A0ABU5E7W3</accession>
<dbReference type="Proteomes" id="UP001279642">
    <property type="component" value="Unassembled WGS sequence"/>
</dbReference>
<sequence>MGPLVDSALVARRLAVLPNRIYASPAYLAEHGEPAHPFDLQRHSALVTRIARRAGGYAWTMSRDGVVESYEITPVIEADDPEILKAPLFAGAGLMMATDMIMARHVTDGLVRPILPGWFGRCPELHAVFPRGHVQPPKLRAFVDFLVERLSKEPAVGKIAREA</sequence>
<dbReference type="PANTHER" id="PTHR30537">
    <property type="entry name" value="HTH-TYPE TRANSCRIPTIONAL REGULATOR"/>
    <property type="match status" value="1"/>
</dbReference>
<comment type="similarity">
    <text evidence="1">Belongs to the LysR transcriptional regulatory family.</text>
</comment>